<name>A0A1S3H1K8_LINAN</name>
<proteinExistence type="predicted"/>
<dbReference type="InterPro" id="IPR008271">
    <property type="entry name" value="Ser/Thr_kinase_AS"/>
</dbReference>
<accession>A0A1S3H1K8</accession>
<dbReference type="SMART" id="SM00220">
    <property type="entry name" value="S_TKc"/>
    <property type="match status" value="1"/>
</dbReference>
<dbReference type="PROSITE" id="PS00108">
    <property type="entry name" value="PROTEIN_KINASE_ST"/>
    <property type="match status" value="1"/>
</dbReference>
<dbReference type="Proteomes" id="UP000085678">
    <property type="component" value="Unplaced"/>
</dbReference>
<dbReference type="RefSeq" id="XP_013379366.1">
    <property type="nucleotide sequence ID" value="XM_013523912.1"/>
</dbReference>
<protein>
    <submittedName>
        <fullName evidence="9">Uncharacterized protein LOC106150894</fullName>
    </submittedName>
</protein>
<dbReference type="GeneID" id="106150894"/>
<dbReference type="PROSITE" id="PS50053">
    <property type="entry name" value="UBIQUITIN_2"/>
    <property type="match status" value="1"/>
</dbReference>
<dbReference type="GO" id="GO:0036498">
    <property type="term" value="P:IRE1-mediated unfolded protein response"/>
    <property type="evidence" value="ECO:0007669"/>
    <property type="project" value="TreeGrafter"/>
</dbReference>
<dbReference type="AlphaFoldDB" id="A0A1S3H1K8"/>
<dbReference type="PROSITE" id="PS50011">
    <property type="entry name" value="PROTEIN_KINASE_DOM"/>
    <property type="match status" value="1"/>
</dbReference>
<dbReference type="KEGG" id="lak:106150894"/>
<feature type="signal peptide" evidence="4">
    <location>
        <begin position="1"/>
        <end position="24"/>
    </location>
</feature>
<dbReference type="Pfam" id="PF00069">
    <property type="entry name" value="Pkinase"/>
    <property type="match status" value="1"/>
</dbReference>
<keyword evidence="1" id="KW-0547">Nucleotide-binding</keyword>
<dbReference type="PANTHER" id="PTHR13954">
    <property type="entry name" value="IRE1-RELATED"/>
    <property type="match status" value="1"/>
</dbReference>
<dbReference type="PANTHER" id="PTHR13954:SF28">
    <property type="match status" value="1"/>
</dbReference>
<keyword evidence="2" id="KW-0067">ATP-binding</keyword>
<feature type="chain" id="PRO_5010197088" evidence="4">
    <location>
        <begin position="25"/>
        <end position="959"/>
    </location>
</feature>
<dbReference type="GO" id="GO:0070059">
    <property type="term" value="P:intrinsic apoptotic signaling pathway in response to endoplasmic reticulum stress"/>
    <property type="evidence" value="ECO:0007669"/>
    <property type="project" value="TreeGrafter"/>
</dbReference>
<feature type="domain" description="Protein kinase" evidence="5">
    <location>
        <begin position="560"/>
        <end position="816"/>
    </location>
</feature>
<dbReference type="InterPro" id="IPR045133">
    <property type="entry name" value="IRE1/2-like"/>
</dbReference>
<evidence type="ECO:0000256" key="3">
    <source>
        <dbReference type="SAM" id="MobiDB-lite"/>
    </source>
</evidence>
<gene>
    <name evidence="9" type="primary">LOC106150894</name>
</gene>
<organism evidence="8 9">
    <name type="scientific">Lingula anatina</name>
    <name type="common">Brachiopod</name>
    <name type="synonym">Lingula unguis</name>
    <dbReference type="NCBI Taxonomy" id="7574"/>
    <lineage>
        <taxon>Eukaryota</taxon>
        <taxon>Metazoa</taxon>
        <taxon>Spiralia</taxon>
        <taxon>Lophotrochozoa</taxon>
        <taxon>Brachiopoda</taxon>
        <taxon>Linguliformea</taxon>
        <taxon>Lingulata</taxon>
        <taxon>Lingulida</taxon>
        <taxon>Linguloidea</taxon>
        <taxon>Lingulidae</taxon>
        <taxon>Lingula</taxon>
    </lineage>
</organism>
<reference evidence="9" key="1">
    <citation type="submission" date="2025-08" db="UniProtKB">
        <authorList>
            <consortium name="RefSeq"/>
        </authorList>
    </citation>
    <scope>IDENTIFICATION</scope>
    <source>
        <tissue evidence="9">Gonads</tissue>
    </source>
</reference>
<dbReference type="GO" id="GO:0005524">
    <property type="term" value="F:ATP binding"/>
    <property type="evidence" value="ECO:0007669"/>
    <property type="project" value="UniProtKB-KW"/>
</dbReference>
<dbReference type="InterPro" id="IPR010513">
    <property type="entry name" value="KEN_dom"/>
</dbReference>
<dbReference type="PROSITE" id="PS51392">
    <property type="entry name" value="KEN"/>
    <property type="match status" value="1"/>
</dbReference>
<dbReference type="InterPro" id="IPR011009">
    <property type="entry name" value="Kinase-like_dom_sf"/>
</dbReference>
<dbReference type="Gene3D" id="3.10.20.90">
    <property type="entry name" value="Phosphatidylinositol 3-kinase Catalytic Subunit, Chain A, domain 1"/>
    <property type="match status" value="1"/>
</dbReference>
<feature type="compositionally biased region" description="Low complexity" evidence="3">
    <location>
        <begin position="51"/>
        <end position="63"/>
    </location>
</feature>
<evidence type="ECO:0000259" key="5">
    <source>
        <dbReference type="PROSITE" id="PS50011"/>
    </source>
</evidence>
<dbReference type="InterPro" id="IPR000719">
    <property type="entry name" value="Prot_kinase_dom"/>
</dbReference>
<dbReference type="Pfam" id="PF06479">
    <property type="entry name" value="Ribonuc_2-5A"/>
    <property type="match status" value="1"/>
</dbReference>
<evidence type="ECO:0000256" key="1">
    <source>
        <dbReference type="ARBA" id="ARBA00022741"/>
    </source>
</evidence>
<evidence type="ECO:0000313" key="9">
    <source>
        <dbReference type="RefSeq" id="XP_013379366.1"/>
    </source>
</evidence>
<sequence length="959" mass="108180">MDMCRGLCSMTAILLVLTPHVTSSDTNNMRIATSAKLFIGNGSASQRHNTTETTPVTETTPTTTEELTREQVILIIALQISLTCFFFVGLLVCCCLCYCCGEYDDCEEGREGCRDRFSDCCENCFSRCVCKCDAEATLMVACVQSEPVYVISVHLPDGQSVRMSVKGTDKVRVIKTKVNNIVNLPLCYLNVYHGLIPSESDSLDEDRTFMDYGIYFGTDSVFTVTYGLHKILVQFADDSHEEQFWNPLLTVEDLVNMIYLKLQAAHKDMILIKAQRKGRDTLRTLVESDKKTPLYRLHKIKVSVSFQVVLKIIGQNTQKSAKVFPTDTVDALAKNFVRAVIFIYEGTQLGSDKKLKDYGLQEGSVVTLDWSVKVYVTRGGQIYKYSLLASKVVGTLKQILAVDTDIHLFEQHLSFHGNVLSDDKMFAEYLTSKMEGKMVIILTSQPWRVPVLLPTGTLIDYQVSPNNNVAFLKKQIEADADIPVSRQILQIGQNDLADDGLLCDSIVTSSSVIYLKEQIALKYSANWTPVSARWRSLFEELLQVSDGNLKEVNNVCFSTKIDRFKIGSGNKTEVLLGIRHDGREVAVKRFPRSMSQNFKNEKGLLTTLDSPNIIRYLDIAMDDEFLYLILELGEFTLNEFISTDEYKQNQGSISRDLVGHILESLRTLHTGHNVIHMDIKPHNVLIDISNRAKLSDFGISVVLPDNQSTFYTTAKGTYHWVAKEILDSATGKAKYKKNADIQVAGMLVYYTLTGGIHPFMPSGEADVFLCNKKVQDGKHDLSALDDIVGKHLVAWMLQPDPELRPTIEEALAHPFFWNVDMRYRFLGALGDEKEVKESWKQQPHSVALTLDRLTVSVFNTVPHWKDLLDQAVYNGVAKPRKNGYRSTICELLRFMRNVDVHLKDQPPAIQANVGNPMTYFTARLPFDELFLKVYKTVKDTRSSADDWTVRGSLKEYFKA</sequence>
<dbReference type="GO" id="GO:0004521">
    <property type="term" value="F:RNA endonuclease activity"/>
    <property type="evidence" value="ECO:0007669"/>
    <property type="project" value="InterPro"/>
</dbReference>
<dbReference type="OrthoDB" id="6060579at2759"/>
<dbReference type="SUPFAM" id="SSF54236">
    <property type="entry name" value="Ubiquitin-like"/>
    <property type="match status" value="4"/>
</dbReference>
<evidence type="ECO:0000256" key="4">
    <source>
        <dbReference type="SAM" id="SignalP"/>
    </source>
</evidence>
<dbReference type="GO" id="GO:0006397">
    <property type="term" value="P:mRNA processing"/>
    <property type="evidence" value="ECO:0007669"/>
    <property type="project" value="InterPro"/>
</dbReference>
<dbReference type="InterPro" id="IPR038357">
    <property type="entry name" value="KEN_sf"/>
</dbReference>
<evidence type="ECO:0000259" key="6">
    <source>
        <dbReference type="PROSITE" id="PS50053"/>
    </source>
</evidence>
<keyword evidence="8" id="KW-1185">Reference proteome</keyword>
<evidence type="ECO:0000259" key="7">
    <source>
        <dbReference type="PROSITE" id="PS51392"/>
    </source>
</evidence>
<dbReference type="SMART" id="SM00213">
    <property type="entry name" value="UBQ"/>
    <property type="match status" value="3"/>
</dbReference>
<evidence type="ECO:0000313" key="8">
    <source>
        <dbReference type="Proteomes" id="UP000085678"/>
    </source>
</evidence>
<dbReference type="STRING" id="7574.A0A1S3H1K8"/>
<dbReference type="GO" id="GO:0004674">
    <property type="term" value="F:protein serine/threonine kinase activity"/>
    <property type="evidence" value="ECO:0007669"/>
    <property type="project" value="InterPro"/>
</dbReference>
<dbReference type="InParanoid" id="A0A1S3H1K8"/>
<dbReference type="GO" id="GO:1990604">
    <property type="term" value="C:IRE1-TRAF2-ASK1 complex"/>
    <property type="evidence" value="ECO:0007669"/>
    <property type="project" value="TreeGrafter"/>
</dbReference>
<dbReference type="InterPro" id="IPR029071">
    <property type="entry name" value="Ubiquitin-like_domsf"/>
</dbReference>
<feature type="domain" description="Ubiquitin-like" evidence="6">
    <location>
        <begin position="370"/>
        <end position="429"/>
    </location>
</feature>
<evidence type="ECO:0000256" key="2">
    <source>
        <dbReference type="ARBA" id="ARBA00022840"/>
    </source>
</evidence>
<dbReference type="CDD" id="cd17039">
    <property type="entry name" value="Ubl_ubiquitin_like"/>
    <property type="match status" value="2"/>
</dbReference>
<feature type="domain" description="KEN" evidence="7">
    <location>
        <begin position="819"/>
        <end position="959"/>
    </location>
</feature>
<dbReference type="SUPFAM" id="SSF56112">
    <property type="entry name" value="Protein kinase-like (PK-like)"/>
    <property type="match status" value="1"/>
</dbReference>
<keyword evidence="4" id="KW-0732">Signal</keyword>
<dbReference type="Gene3D" id="1.20.1440.180">
    <property type="entry name" value="KEN domain"/>
    <property type="match status" value="1"/>
</dbReference>
<dbReference type="Gene3D" id="1.10.510.10">
    <property type="entry name" value="Transferase(Phosphotransferase) domain 1"/>
    <property type="match status" value="1"/>
</dbReference>
<dbReference type="GO" id="GO:0051082">
    <property type="term" value="F:unfolded protein binding"/>
    <property type="evidence" value="ECO:0007669"/>
    <property type="project" value="TreeGrafter"/>
</dbReference>
<dbReference type="InterPro" id="IPR000626">
    <property type="entry name" value="Ubiquitin-like_dom"/>
</dbReference>
<feature type="region of interest" description="Disordered" evidence="3">
    <location>
        <begin position="43"/>
        <end position="63"/>
    </location>
</feature>